<evidence type="ECO:0000313" key="4">
    <source>
        <dbReference type="EMBL" id="KUG07313.1"/>
    </source>
</evidence>
<dbReference type="AlphaFoldDB" id="A0A9X0L479"/>
<evidence type="ECO:0000313" key="5">
    <source>
        <dbReference type="Proteomes" id="UP000054223"/>
    </source>
</evidence>
<sequence>MKKLRLLGVLWLMLISIAAVRAQVVTTQPSFFTADDQVTITFDATKGSGGLKDYTGDVYIWTGVISDKSANDTDWKAVVGSSFSQPIAKEKMTRSTTNANLYTITFVPRTYYDKLPAADKILKLAMVFRGANGSPEGKDTGNKDILIEVQQSAALSVRFTQPANSQNVQLVESGAKVQVVAEASKSSNLKLYLNNTLQAEATANSISKELTIAQAGRNEVKVVATDGSQTAEQTMVFFVRGAVVTQALPAGVRDGINYLPGGTSVVLVLTAPQKQHAFVVGEFNNWEPTDAGYMKKTPDEKQWWVQIDNLQPGQEYAYQYLVDGTLKVADPFTEKVLDPNNDQFINPTNGPVVYPGLKPYPTGKTTGIVSVLQTNQQPYNWQVTNFQRPAKSKLVIYELLVRDFIARRNYQTLVDTLAYLQRLGVNAIELMPVNEFEGNESWGYNVSYYFAPDKYYGPKDQLKRFVDECHRRGIAVIVDVVLNHSFGQSPMVQLYFENGKPAANSPWFNADATHPFNVGYDFNHESPYTRAFSKRVMEFWLQEYKVDGYRFDLSKGFTQTNAGGDVGKWGQKDDSRIAIWKDYNNHIRSVDQNAYVILEHFADNSEEQILAAEGMMLWGNLNHNYNEATMGYVENNKSDLSWGYYGTRNWSQPNLVTYMESHDEERLMFKNLSFGKQVAGHDVKNLNTALARNEAAAAFFFTVPGPKMIWQFGEVGYDKSIDENGRVGNKPILWEYYNVPARRKLYDTYRNLISLKKNNPVFDNPSSFTQDVAGATKTIHLSDPNLSVTVIGNFDVVSTTVNPKFQRTGKWYNYLANDSITVTDVNAAITLQPGEYRVYTSRRLARVTSSKAAQQVAAIGLTVAPNPASSRATVRFTLPSAAPVQVTVHNIIGREVRRVALPGRQAAGAVEVGVPLAGLAPGVYLVKVQAGATAATTRLVVQP</sequence>
<dbReference type="SUPFAM" id="SSF51445">
    <property type="entry name" value="(Trans)glycosidases"/>
    <property type="match status" value="1"/>
</dbReference>
<dbReference type="InterPro" id="IPR014756">
    <property type="entry name" value="Ig_E-set"/>
</dbReference>
<dbReference type="Proteomes" id="UP000054223">
    <property type="component" value="Unassembled WGS sequence"/>
</dbReference>
<accession>A0A9X0L479</accession>
<dbReference type="GO" id="GO:0005975">
    <property type="term" value="P:carbohydrate metabolic process"/>
    <property type="evidence" value="ECO:0007669"/>
    <property type="project" value="InterPro"/>
</dbReference>
<name>A0A9X0L479_SOLP1</name>
<dbReference type="EMBL" id="LNAL01000007">
    <property type="protein sequence ID" value="KUG07313.1"/>
    <property type="molecule type" value="Genomic_DNA"/>
</dbReference>
<dbReference type="InterPro" id="IPR026444">
    <property type="entry name" value="Secre_tail"/>
</dbReference>
<comment type="caution">
    <text evidence="4">The sequence shown here is derived from an EMBL/GenBank/DDBJ whole genome shotgun (WGS) entry which is preliminary data.</text>
</comment>
<evidence type="ECO:0000256" key="2">
    <source>
        <dbReference type="SAM" id="SignalP"/>
    </source>
</evidence>
<gene>
    <name evidence="4" type="ORF">ASU33_13215</name>
</gene>
<keyword evidence="2" id="KW-0732">Signal</keyword>
<evidence type="ECO:0000259" key="3">
    <source>
        <dbReference type="SMART" id="SM00642"/>
    </source>
</evidence>
<dbReference type="InterPro" id="IPR013783">
    <property type="entry name" value="Ig-like_fold"/>
</dbReference>
<dbReference type="CDD" id="cd11350">
    <property type="entry name" value="AmyAc_4"/>
    <property type="match status" value="1"/>
</dbReference>
<dbReference type="InterPro" id="IPR006047">
    <property type="entry name" value="GH13_cat_dom"/>
</dbReference>
<comment type="similarity">
    <text evidence="1">Belongs to the glycosyl hydrolase 13 family.</text>
</comment>
<reference evidence="4 5" key="1">
    <citation type="submission" date="2015-11" db="EMBL/GenBank/DDBJ databases">
        <title>Solirubrum puertoriconensis gen. nov. an environmental bacteria isolated in Puerto Rico.</title>
        <authorList>
            <person name="Cuebas-Irizarry M.F."/>
            <person name="Montalvo-Rodriguez R."/>
        </authorList>
    </citation>
    <scope>NUCLEOTIDE SEQUENCE [LARGE SCALE GENOMIC DNA]</scope>
    <source>
        <strain evidence="4 5">MC1A</strain>
    </source>
</reference>
<feature type="chain" id="PRO_5040862292" evidence="2">
    <location>
        <begin position="22"/>
        <end position="943"/>
    </location>
</feature>
<evidence type="ECO:0000256" key="1">
    <source>
        <dbReference type="ARBA" id="ARBA00008061"/>
    </source>
</evidence>
<feature type="signal peptide" evidence="2">
    <location>
        <begin position="1"/>
        <end position="21"/>
    </location>
</feature>
<keyword evidence="5" id="KW-1185">Reference proteome</keyword>
<dbReference type="InterPro" id="IPR017853">
    <property type="entry name" value="GH"/>
</dbReference>
<dbReference type="Pfam" id="PF00128">
    <property type="entry name" value="Alpha-amylase"/>
    <property type="match status" value="2"/>
</dbReference>
<organism evidence="4 5">
    <name type="scientific">Solirubrum puertoriconensis</name>
    <dbReference type="NCBI Taxonomy" id="1751427"/>
    <lineage>
        <taxon>Bacteria</taxon>
        <taxon>Pseudomonadati</taxon>
        <taxon>Bacteroidota</taxon>
        <taxon>Cytophagia</taxon>
        <taxon>Cytophagales</taxon>
    </lineage>
</organism>
<dbReference type="SMART" id="SM00642">
    <property type="entry name" value="Aamy"/>
    <property type="match status" value="1"/>
</dbReference>
<dbReference type="SUPFAM" id="SSF81296">
    <property type="entry name" value="E set domains"/>
    <property type="match status" value="1"/>
</dbReference>
<dbReference type="Gene3D" id="2.60.40.10">
    <property type="entry name" value="Immunoglobulins"/>
    <property type="match status" value="2"/>
</dbReference>
<dbReference type="PANTHER" id="PTHR43002">
    <property type="entry name" value="GLYCOGEN DEBRANCHING ENZYME"/>
    <property type="match status" value="1"/>
</dbReference>
<protein>
    <submittedName>
        <fullName evidence="4">1,4-alpha-glucan-branching protein</fullName>
    </submittedName>
</protein>
<dbReference type="Gene3D" id="3.20.20.80">
    <property type="entry name" value="Glycosidases"/>
    <property type="match status" value="1"/>
</dbReference>
<feature type="domain" description="Glycosyl hydrolase family 13 catalytic" evidence="3">
    <location>
        <begin position="398"/>
        <end position="742"/>
    </location>
</feature>
<dbReference type="NCBIfam" id="TIGR04183">
    <property type="entry name" value="Por_Secre_tail"/>
    <property type="match status" value="1"/>
</dbReference>
<dbReference type="RefSeq" id="WP_059070939.1">
    <property type="nucleotide sequence ID" value="NZ_LNAL01000007.1"/>
</dbReference>
<proteinExistence type="inferred from homology"/>